<reference evidence="1 2" key="1">
    <citation type="submission" date="2018-01" db="EMBL/GenBank/DDBJ databases">
        <title>Bacillus asahii Genome sequencing and assembly.</title>
        <authorList>
            <person name="Jiang H."/>
            <person name="Feng Y."/>
            <person name="Zhao F."/>
            <person name="Lin X."/>
        </authorList>
    </citation>
    <scope>NUCLEOTIDE SEQUENCE [LARGE SCALE GENOMIC DNA]</scope>
    <source>
        <strain evidence="1 2">OM18</strain>
    </source>
</reference>
<gene>
    <name evidence="1" type="ORF">BAOM_4595</name>
</gene>
<organism evidence="1 2">
    <name type="scientific">Peribacillus asahii</name>
    <dbReference type="NCBI Taxonomy" id="228899"/>
    <lineage>
        <taxon>Bacteria</taxon>
        <taxon>Bacillati</taxon>
        <taxon>Bacillota</taxon>
        <taxon>Bacilli</taxon>
        <taxon>Bacillales</taxon>
        <taxon>Bacillaceae</taxon>
        <taxon>Peribacillus</taxon>
    </lineage>
</organism>
<evidence type="ECO:0000313" key="1">
    <source>
        <dbReference type="EMBL" id="AZV45174.1"/>
    </source>
</evidence>
<dbReference type="KEGG" id="pasa:BAOM_4595"/>
<evidence type="ECO:0000313" key="2">
    <source>
        <dbReference type="Proteomes" id="UP000283095"/>
    </source>
</evidence>
<protein>
    <submittedName>
        <fullName evidence="1">Uncharacterized protein</fullName>
    </submittedName>
</protein>
<dbReference type="EMBL" id="CP026095">
    <property type="protein sequence ID" value="AZV45174.1"/>
    <property type="molecule type" value="Genomic_DNA"/>
</dbReference>
<proteinExistence type="predicted"/>
<dbReference type="Proteomes" id="UP000283095">
    <property type="component" value="Chromosome"/>
</dbReference>
<dbReference type="AlphaFoldDB" id="A0A3T0KXX6"/>
<name>A0A3T0KXX6_9BACI</name>
<sequence>MAGGNPTKMAQYDVKKRELEQIKAKHFNEEHPFVDGFNESYLSELKSYAEANPDDESAQVRYALQKERFTVREASKNAHIDIRVAKSNLLQKVQEGNVTEADVKAAWTFAKKNSSVENRVLYSKIKRMVESAEQAE</sequence>
<accession>A0A3T0KXX6</accession>